<reference evidence="2 3" key="1">
    <citation type="submission" date="2021-01" db="EMBL/GenBank/DDBJ databases">
        <title>Genomic Encyclopedia of Type Strains, Phase IV (KMG-IV): sequencing the most valuable type-strain genomes for metagenomic binning, comparative biology and taxonomic classification.</title>
        <authorList>
            <person name="Goeker M."/>
        </authorList>
    </citation>
    <scope>NUCLEOTIDE SEQUENCE [LARGE SCALE GENOMIC DNA]</scope>
    <source>
        <strain evidence="2 3">DSM 28236</strain>
    </source>
</reference>
<dbReference type="PANTHER" id="PTHR43792">
    <property type="entry name" value="GNAT FAMILY, PUTATIVE (AFU_ORTHOLOGUE AFUA_3G00765)-RELATED-RELATED"/>
    <property type="match status" value="1"/>
</dbReference>
<accession>A0ABS2PWR4</accession>
<feature type="domain" description="N-acetyltransferase" evidence="1">
    <location>
        <begin position="36"/>
        <end position="140"/>
    </location>
</feature>
<comment type="caution">
    <text evidence="2">The sequence shown here is derived from an EMBL/GenBank/DDBJ whole genome shotgun (WGS) entry which is preliminary data.</text>
</comment>
<dbReference type="SUPFAM" id="SSF55729">
    <property type="entry name" value="Acyl-CoA N-acyltransferases (Nat)"/>
    <property type="match status" value="1"/>
</dbReference>
<dbReference type="InterPro" id="IPR016181">
    <property type="entry name" value="Acyl_CoA_acyltransferase"/>
</dbReference>
<dbReference type="Gene3D" id="3.40.630.30">
    <property type="match status" value="1"/>
</dbReference>
<name>A0ABS2PWR4_9BACL</name>
<dbReference type="EMBL" id="JAFBER010000003">
    <property type="protein sequence ID" value="MBM7644504.1"/>
    <property type="molecule type" value="Genomic_DNA"/>
</dbReference>
<dbReference type="PANTHER" id="PTHR43792:SF1">
    <property type="entry name" value="N-ACETYLTRANSFERASE DOMAIN-CONTAINING PROTEIN"/>
    <property type="match status" value="1"/>
</dbReference>
<gene>
    <name evidence="2" type="ORF">JOD45_000697</name>
</gene>
<organism evidence="2 3">
    <name type="scientific">Scopulibacillus daqui</name>
    <dbReference type="NCBI Taxonomy" id="1469162"/>
    <lineage>
        <taxon>Bacteria</taxon>
        <taxon>Bacillati</taxon>
        <taxon>Bacillota</taxon>
        <taxon>Bacilli</taxon>
        <taxon>Bacillales</taxon>
        <taxon>Sporolactobacillaceae</taxon>
        <taxon>Scopulibacillus</taxon>
    </lineage>
</organism>
<proteinExistence type="predicted"/>
<dbReference type="InterPro" id="IPR000182">
    <property type="entry name" value="GNAT_dom"/>
</dbReference>
<evidence type="ECO:0000313" key="2">
    <source>
        <dbReference type="EMBL" id="MBM7644504.1"/>
    </source>
</evidence>
<evidence type="ECO:0000313" key="3">
    <source>
        <dbReference type="Proteomes" id="UP000808914"/>
    </source>
</evidence>
<dbReference type="Pfam" id="PF13302">
    <property type="entry name" value="Acetyltransf_3"/>
    <property type="match status" value="1"/>
</dbReference>
<protein>
    <submittedName>
        <fullName evidence="2">RimJ/RimL family protein N-acetyltransferase</fullName>
    </submittedName>
</protein>
<dbReference type="Proteomes" id="UP000808914">
    <property type="component" value="Unassembled WGS sequence"/>
</dbReference>
<sequence length="153" mass="17228">MIQVSLVPHDLKYARSMSSQSSVPQVKNALGLSDEQTSLNGTIDFIKFILKQEKLGKQYSRVILNEEGNLSGVITLKDINQTDKSSHIGTWIGYQYWGKGYNQSAKAKMLHTAFTILDLEYVFAGAKLTNIRSQKAQEKLPYIRIGAEKEFPE</sequence>
<keyword evidence="3" id="KW-1185">Reference proteome</keyword>
<evidence type="ECO:0000259" key="1">
    <source>
        <dbReference type="Pfam" id="PF13302"/>
    </source>
</evidence>
<dbReference type="InterPro" id="IPR051531">
    <property type="entry name" value="N-acetyltransferase"/>
</dbReference>